<evidence type="ECO:0000313" key="14">
    <source>
        <dbReference type="EMBL" id="NNG34941.1"/>
    </source>
</evidence>
<evidence type="ECO:0000256" key="4">
    <source>
        <dbReference type="ARBA" id="ARBA00022723"/>
    </source>
</evidence>
<feature type="binding site" evidence="10">
    <location>
        <position position="87"/>
    </location>
    <ligand>
        <name>Mg(2+)</name>
        <dbReference type="ChEBI" id="CHEBI:18420"/>
    </ligand>
</feature>
<evidence type="ECO:0000256" key="3">
    <source>
        <dbReference type="ARBA" id="ARBA00022679"/>
    </source>
</evidence>
<dbReference type="HAMAP" id="MF_00097">
    <property type="entry name" value="TMP_synthase"/>
    <property type="match status" value="1"/>
</dbReference>
<evidence type="ECO:0000313" key="15">
    <source>
        <dbReference type="Proteomes" id="UP000562984"/>
    </source>
</evidence>
<comment type="catalytic activity">
    <reaction evidence="8 10 11">
        <text>2-(2-carboxy-4-methylthiazol-5-yl)ethyl phosphate + 4-amino-2-methyl-5-(diphosphooxymethyl)pyrimidine + 2 H(+) = thiamine phosphate + CO2 + diphosphate</text>
        <dbReference type="Rhea" id="RHEA:47848"/>
        <dbReference type="ChEBI" id="CHEBI:15378"/>
        <dbReference type="ChEBI" id="CHEBI:16526"/>
        <dbReference type="ChEBI" id="CHEBI:33019"/>
        <dbReference type="ChEBI" id="CHEBI:37575"/>
        <dbReference type="ChEBI" id="CHEBI:57841"/>
        <dbReference type="ChEBI" id="CHEBI:62890"/>
        <dbReference type="EC" id="2.5.1.3"/>
    </reaction>
</comment>
<comment type="catalytic activity">
    <reaction evidence="9 10 11">
        <text>2-[(2R,5Z)-2-carboxy-4-methylthiazol-5(2H)-ylidene]ethyl phosphate + 4-amino-2-methyl-5-(diphosphooxymethyl)pyrimidine + 2 H(+) = thiamine phosphate + CO2 + diphosphate</text>
        <dbReference type="Rhea" id="RHEA:47844"/>
        <dbReference type="ChEBI" id="CHEBI:15378"/>
        <dbReference type="ChEBI" id="CHEBI:16526"/>
        <dbReference type="ChEBI" id="CHEBI:33019"/>
        <dbReference type="ChEBI" id="CHEBI:37575"/>
        <dbReference type="ChEBI" id="CHEBI:57841"/>
        <dbReference type="ChEBI" id="CHEBI:62899"/>
        <dbReference type="EC" id="2.5.1.3"/>
    </reaction>
</comment>
<feature type="domain" description="Thiamine phosphate synthase/TenI" evidence="13">
    <location>
        <begin position="5"/>
        <end position="189"/>
    </location>
</feature>
<keyword evidence="3 10" id="KW-0808">Transferase</keyword>
<dbReference type="InterPro" id="IPR013785">
    <property type="entry name" value="Aldolase_TIM"/>
</dbReference>
<dbReference type="PANTHER" id="PTHR20857:SF15">
    <property type="entry name" value="THIAMINE-PHOSPHATE SYNTHASE"/>
    <property type="match status" value="1"/>
</dbReference>
<dbReference type="Pfam" id="PF02581">
    <property type="entry name" value="TMP-TENI"/>
    <property type="match status" value="1"/>
</dbReference>
<feature type="binding site" evidence="10">
    <location>
        <position position="67"/>
    </location>
    <ligand>
        <name>4-amino-2-methyl-5-(diphosphooxymethyl)pyrimidine</name>
        <dbReference type="ChEBI" id="CHEBI:57841"/>
    </ligand>
</feature>
<evidence type="ECO:0000256" key="12">
    <source>
        <dbReference type="RuleBase" id="RU004253"/>
    </source>
</evidence>
<dbReference type="GO" id="GO:0005737">
    <property type="term" value="C:cytoplasm"/>
    <property type="evidence" value="ECO:0007669"/>
    <property type="project" value="TreeGrafter"/>
</dbReference>
<dbReference type="AlphaFoldDB" id="A0A849A7B9"/>
<dbReference type="Proteomes" id="UP000562984">
    <property type="component" value="Unassembled WGS sequence"/>
</dbReference>
<reference evidence="14 15" key="1">
    <citation type="submission" date="2020-05" db="EMBL/GenBank/DDBJ databases">
        <title>Nakamurella sp. DB0629 isolated from air conditioner.</title>
        <authorList>
            <person name="Kim D.H."/>
            <person name="Kim D.-U."/>
        </authorList>
    </citation>
    <scope>NUCLEOTIDE SEQUENCE [LARGE SCALE GENOMIC DNA]</scope>
    <source>
        <strain evidence="14 15">DB0629</strain>
    </source>
</reference>
<dbReference type="InterPro" id="IPR036206">
    <property type="entry name" value="ThiamineP_synth_sf"/>
</dbReference>
<dbReference type="PANTHER" id="PTHR20857">
    <property type="entry name" value="THIAMINE-PHOSPHATE PYROPHOSPHORYLASE"/>
    <property type="match status" value="1"/>
</dbReference>
<dbReference type="EMBL" id="JABEND010000002">
    <property type="protein sequence ID" value="NNG34941.1"/>
    <property type="molecule type" value="Genomic_DNA"/>
</dbReference>
<evidence type="ECO:0000256" key="1">
    <source>
        <dbReference type="ARBA" id="ARBA00003814"/>
    </source>
</evidence>
<dbReference type="GO" id="GO:0009228">
    <property type="term" value="P:thiamine biosynthetic process"/>
    <property type="evidence" value="ECO:0007669"/>
    <property type="project" value="UniProtKB-KW"/>
</dbReference>
<dbReference type="GO" id="GO:0009229">
    <property type="term" value="P:thiamine diphosphate biosynthetic process"/>
    <property type="evidence" value="ECO:0007669"/>
    <property type="project" value="UniProtKB-UniRule"/>
</dbReference>
<dbReference type="GO" id="GO:0000287">
    <property type="term" value="F:magnesium ion binding"/>
    <property type="evidence" value="ECO:0007669"/>
    <property type="project" value="UniProtKB-UniRule"/>
</dbReference>
<comment type="caution">
    <text evidence="14">The sequence shown here is derived from an EMBL/GenBank/DDBJ whole genome shotgun (WGS) entry which is preliminary data.</text>
</comment>
<protein>
    <recommendedName>
        <fullName evidence="10">Thiamine-phosphate synthase</fullName>
        <shortName evidence="10">TP synthase</shortName>
        <shortName evidence="10">TPS</shortName>
        <ecNumber evidence="10">2.5.1.3</ecNumber>
    </recommendedName>
    <alternativeName>
        <fullName evidence="10">Thiamine-phosphate pyrophosphorylase</fullName>
        <shortName evidence="10">TMP pyrophosphorylase</shortName>
        <shortName evidence="10">TMP-PPase</shortName>
    </alternativeName>
</protein>
<organism evidence="14 15">
    <name type="scientific">Nakamurella aerolata</name>
    <dbReference type="NCBI Taxonomy" id="1656892"/>
    <lineage>
        <taxon>Bacteria</taxon>
        <taxon>Bacillati</taxon>
        <taxon>Actinomycetota</taxon>
        <taxon>Actinomycetes</taxon>
        <taxon>Nakamurellales</taxon>
        <taxon>Nakamurellaceae</taxon>
        <taxon>Nakamurella</taxon>
    </lineage>
</organism>
<feature type="binding site" evidence="10">
    <location>
        <begin position="186"/>
        <end position="187"/>
    </location>
    <ligand>
        <name>2-[(2R,5Z)-2-carboxy-4-methylthiazol-5(2H)-ylidene]ethyl phosphate</name>
        <dbReference type="ChEBI" id="CHEBI:62899"/>
    </ligand>
</feature>
<name>A0A849A7B9_9ACTN</name>
<feature type="binding site" evidence="10">
    <location>
        <position position="166"/>
    </location>
    <ligand>
        <name>2-[(2R,5Z)-2-carboxy-4-methylthiazol-5(2H)-ylidene]ethyl phosphate</name>
        <dbReference type="ChEBI" id="CHEBI:62899"/>
    </ligand>
</feature>
<evidence type="ECO:0000256" key="5">
    <source>
        <dbReference type="ARBA" id="ARBA00022842"/>
    </source>
</evidence>
<dbReference type="GO" id="GO:0004789">
    <property type="term" value="F:thiamine-phosphate diphosphorylase activity"/>
    <property type="evidence" value="ECO:0007669"/>
    <property type="project" value="UniProtKB-UniRule"/>
</dbReference>
<gene>
    <name evidence="10 14" type="primary">thiE</name>
    <name evidence="14" type="ORF">HKD39_04245</name>
</gene>
<keyword evidence="4 10" id="KW-0479">Metal-binding</keyword>
<dbReference type="EC" id="2.5.1.3" evidence="10"/>
<keyword evidence="5 10" id="KW-0460">Magnesium</keyword>
<evidence type="ECO:0000256" key="10">
    <source>
        <dbReference type="HAMAP-Rule" id="MF_00097"/>
    </source>
</evidence>
<evidence type="ECO:0000256" key="2">
    <source>
        <dbReference type="ARBA" id="ARBA00005165"/>
    </source>
</evidence>
<comment type="function">
    <text evidence="1 10">Condenses 4-methyl-5-(beta-hydroxyethyl)thiazole monophosphate (THZ-P) and 2-methyl-4-amino-5-hydroxymethyl pyrimidine pyrophosphate (HMP-PP) to form thiamine monophosphate (TMP).</text>
</comment>
<comment type="catalytic activity">
    <reaction evidence="7 10 11">
        <text>4-methyl-5-(2-phosphooxyethyl)-thiazole + 4-amino-2-methyl-5-(diphosphooxymethyl)pyrimidine + H(+) = thiamine phosphate + diphosphate</text>
        <dbReference type="Rhea" id="RHEA:22328"/>
        <dbReference type="ChEBI" id="CHEBI:15378"/>
        <dbReference type="ChEBI" id="CHEBI:33019"/>
        <dbReference type="ChEBI" id="CHEBI:37575"/>
        <dbReference type="ChEBI" id="CHEBI:57841"/>
        <dbReference type="ChEBI" id="CHEBI:58296"/>
        <dbReference type="EC" id="2.5.1.3"/>
    </reaction>
</comment>
<feature type="binding site" evidence="10">
    <location>
        <position position="138"/>
    </location>
    <ligand>
        <name>4-amino-2-methyl-5-(diphosphooxymethyl)pyrimidine</name>
        <dbReference type="ChEBI" id="CHEBI:57841"/>
    </ligand>
</feature>
<dbReference type="NCBIfam" id="TIGR00693">
    <property type="entry name" value="thiE"/>
    <property type="match status" value="1"/>
</dbReference>
<comment type="similarity">
    <text evidence="10 11">Belongs to the thiamine-phosphate synthase family.</text>
</comment>
<dbReference type="CDD" id="cd00564">
    <property type="entry name" value="TMP_TenI"/>
    <property type="match status" value="1"/>
</dbReference>
<evidence type="ECO:0000256" key="7">
    <source>
        <dbReference type="ARBA" id="ARBA00047334"/>
    </source>
</evidence>
<evidence type="ECO:0000256" key="8">
    <source>
        <dbReference type="ARBA" id="ARBA00047851"/>
    </source>
</evidence>
<accession>A0A849A7B9</accession>
<comment type="cofactor">
    <cofactor evidence="10">
        <name>Mg(2+)</name>
        <dbReference type="ChEBI" id="CHEBI:18420"/>
    </cofactor>
    <text evidence="10">Binds 1 Mg(2+) ion per subunit.</text>
</comment>
<sequence length="210" mass="21235">MDPSLYLVTDTAMCGDRGVPATAAAAVQGGVTVVQLRDRKAEDAAFVRLGRELRDALRPAGIPLLVNDRVHLVEAIGADGAHVGQSDLDPVAARELLGPSRLLGLSVRKAVELAAASALPPGTVDYFGIGPVWATASKPDHARPLGPDDAGRLASAAGLPGVAIGGITAERASLLRGKGFAGIAVVSAICAADEPAAAAAQLRQCWQAAA</sequence>
<evidence type="ECO:0000259" key="13">
    <source>
        <dbReference type="Pfam" id="PF02581"/>
    </source>
</evidence>
<evidence type="ECO:0000256" key="9">
    <source>
        <dbReference type="ARBA" id="ARBA00047883"/>
    </source>
</evidence>
<proteinExistence type="inferred from homology"/>
<feature type="binding site" evidence="10">
    <location>
        <position position="106"/>
    </location>
    <ligand>
        <name>4-amino-2-methyl-5-(diphosphooxymethyl)pyrimidine</name>
        <dbReference type="ChEBI" id="CHEBI:57841"/>
    </ligand>
</feature>
<feature type="binding site" evidence="10">
    <location>
        <position position="68"/>
    </location>
    <ligand>
        <name>Mg(2+)</name>
        <dbReference type="ChEBI" id="CHEBI:18420"/>
    </ligand>
</feature>
<dbReference type="InterPro" id="IPR034291">
    <property type="entry name" value="TMP_synthase"/>
</dbReference>
<dbReference type="UniPathway" id="UPA00060">
    <property type="reaction ID" value="UER00141"/>
</dbReference>
<feature type="binding site" evidence="10">
    <location>
        <begin position="135"/>
        <end position="137"/>
    </location>
    <ligand>
        <name>2-[(2R,5Z)-2-carboxy-4-methylthiazol-5(2H)-ylidene]ethyl phosphate</name>
        <dbReference type="ChEBI" id="CHEBI:62899"/>
    </ligand>
</feature>
<dbReference type="SUPFAM" id="SSF51391">
    <property type="entry name" value="Thiamin phosphate synthase"/>
    <property type="match status" value="1"/>
</dbReference>
<evidence type="ECO:0000256" key="6">
    <source>
        <dbReference type="ARBA" id="ARBA00022977"/>
    </source>
</evidence>
<comment type="pathway">
    <text evidence="2 10 12">Cofactor biosynthesis; thiamine diphosphate biosynthesis; thiamine phosphate from 4-amino-2-methyl-5-diphosphomethylpyrimidine and 4-methyl-5-(2-phosphoethyl)-thiazole: step 1/1.</text>
</comment>
<dbReference type="Gene3D" id="3.20.20.70">
    <property type="entry name" value="Aldolase class I"/>
    <property type="match status" value="1"/>
</dbReference>
<comment type="caution">
    <text evidence="10">Lacks conserved residue(s) required for the propagation of feature annotation.</text>
</comment>
<dbReference type="InterPro" id="IPR022998">
    <property type="entry name" value="ThiamineP_synth_TenI"/>
</dbReference>
<evidence type="ECO:0000256" key="11">
    <source>
        <dbReference type="RuleBase" id="RU003826"/>
    </source>
</evidence>
<keyword evidence="15" id="KW-1185">Reference proteome</keyword>
<keyword evidence="6 10" id="KW-0784">Thiamine biosynthesis</keyword>